<evidence type="ECO:0000256" key="1">
    <source>
        <dbReference type="ARBA" id="ARBA00023015"/>
    </source>
</evidence>
<keyword evidence="1" id="KW-0805">Transcription regulation</keyword>
<protein>
    <recommendedName>
        <fullName evidence="6">HTH araC/xylS-type domain-containing protein</fullName>
    </recommendedName>
</protein>
<evidence type="ECO:0000313" key="8">
    <source>
        <dbReference type="Proteomes" id="UP000023541"/>
    </source>
</evidence>
<evidence type="ECO:0000256" key="4">
    <source>
        <dbReference type="PROSITE-ProRule" id="PRU00339"/>
    </source>
</evidence>
<dbReference type="SUPFAM" id="SSF46689">
    <property type="entry name" value="Homeodomain-like"/>
    <property type="match status" value="1"/>
</dbReference>
<dbReference type="OrthoDB" id="5295174at2"/>
<name>A0A023BP57_9FLAO</name>
<dbReference type="PANTHER" id="PTHR43280">
    <property type="entry name" value="ARAC-FAMILY TRANSCRIPTIONAL REGULATOR"/>
    <property type="match status" value="1"/>
</dbReference>
<dbReference type="InterPro" id="IPR009057">
    <property type="entry name" value="Homeodomain-like_sf"/>
</dbReference>
<dbReference type="Proteomes" id="UP000023541">
    <property type="component" value="Unassembled WGS sequence"/>
</dbReference>
<accession>A0A023BP57</accession>
<dbReference type="SUPFAM" id="SSF48452">
    <property type="entry name" value="TPR-like"/>
    <property type="match status" value="2"/>
</dbReference>
<dbReference type="InterPro" id="IPR011990">
    <property type="entry name" value="TPR-like_helical_dom_sf"/>
</dbReference>
<organism evidence="7 8">
    <name type="scientific">Aquimarina atlantica</name>
    <dbReference type="NCBI Taxonomy" id="1317122"/>
    <lineage>
        <taxon>Bacteria</taxon>
        <taxon>Pseudomonadati</taxon>
        <taxon>Bacteroidota</taxon>
        <taxon>Flavobacteriia</taxon>
        <taxon>Flavobacteriales</taxon>
        <taxon>Flavobacteriaceae</taxon>
        <taxon>Aquimarina</taxon>
    </lineage>
</organism>
<dbReference type="GO" id="GO:0043565">
    <property type="term" value="F:sequence-specific DNA binding"/>
    <property type="evidence" value="ECO:0007669"/>
    <property type="project" value="InterPro"/>
</dbReference>
<sequence>MIFFKRILLTPLFFSIGLSVFLTTGVFAQTKDVPVPDSLVGKSSKELGRFIKTSTPAEAKIYELVLSSLKNQDSAKTNEYYYIALSFYKTGNYERSAYYFNHAAKAAKQANYDLFLCAIYLKLGNSYLKDWKNQKALDTYYKALEIAQKNRNIKYEIVANSGITMIRRRMKQLDKALEVCKHSLKLAENSSFKNGKNHVNLITIISEIYMDQKKYDSVLYYAEIGIRLSKPISYHIGTIDLNTKKGAVFFYRNDLPKAFEYLYRVEDIVNTHKIKQKKSILNLHYFLARCYYKQGAYRKAIASLDRILDLLEKKDSRNDRVLEAYRLLADCNEAIGNERKSKYWLNKYTVLQAKFQDEKDKTVNKIYNKDTQELGKTIKELENKQQKEVRYGIIVVLILLVSLIIVGGLFYRRQKVNKTIFNDLMDKISNLESERKTEIIGSKDSAKEIIIDDDKINNVLKGLDRLESQEYFLKSDCSLSTMAKKVKTNTTYLSKIIKIHKEKSFNDYINDLRIEYVLKRLKNDKKFRSFSIKSIASEIGYKSDNSFTKHFKSKTGLNPSYYIKKIENLG</sequence>
<dbReference type="EMBL" id="AQRA01000011">
    <property type="protein sequence ID" value="EZH71870.1"/>
    <property type="molecule type" value="Genomic_DNA"/>
</dbReference>
<gene>
    <name evidence="7" type="ORF">ATO12_05700</name>
</gene>
<feature type="repeat" description="TPR" evidence="4">
    <location>
        <begin position="281"/>
        <end position="314"/>
    </location>
</feature>
<evidence type="ECO:0000256" key="3">
    <source>
        <dbReference type="ARBA" id="ARBA00023163"/>
    </source>
</evidence>
<reference evidence="7 8" key="1">
    <citation type="submission" date="2014-04" db="EMBL/GenBank/DDBJ databases">
        <title>Aquimarina sp. 22II-S11-z7 Genome Sequencing.</title>
        <authorList>
            <person name="Lai Q."/>
        </authorList>
    </citation>
    <scope>NUCLEOTIDE SEQUENCE [LARGE SCALE GENOMIC DNA]</scope>
    <source>
        <strain evidence="7 8">22II-S11-z7</strain>
    </source>
</reference>
<keyword evidence="2" id="KW-0238">DNA-binding</keyword>
<evidence type="ECO:0000313" key="7">
    <source>
        <dbReference type="EMBL" id="EZH71870.1"/>
    </source>
</evidence>
<keyword evidence="5" id="KW-0812">Transmembrane</keyword>
<dbReference type="AlphaFoldDB" id="A0A023BP57"/>
<dbReference type="SMART" id="SM00342">
    <property type="entry name" value="HTH_ARAC"/>
    <property type="match status" value="1"/>
</dbReference>
<feature type="domain" description="HTH araC/xylS-type" evidence="6">
    <location>
        <begin position="457"/>
        <end position="565"/>
    </location>
</feature>
<dbReference type="PANTHER" id="PTHR43280:SF34">
    <property type="entry name" value="ARAC-FAMILY TRANSCRIPTIONAL REGULATOR"/>
    <property type="match status" value="1"/>
</dbReference>
<feature type="transmembrane region" description="Helical" evidence="5">
    <location>
        <begin position="391"/>
        <end position="411"/>
    </location>
</feature>
<dbReference type="STRING" id="1317122.ATO12_05700"/>
<proteinExistence type="predicted"/>
<dbReference type="RefSeq" id="WP_034246625.1">
    <property type="nucleotide sequence ID" value="NZ_AQRA01000011.1"/>
</dbReference>
<dbReference type="PROSITE" id="PS50005">
    <property type="entry name" value="TPR"/>
    <property type="match status" value="2"/>
</dbReference>
<evidence type="ECO:0000256" key="5">
    <source>
        <dbReference type="SAM" id="Phobius"/>
    </source>
</evidence>
<dbReference type="InterPro" id="IPR019734">
    <property type="entry name" value="TPR_rpt"/>
</dbReference>
<feature type="repeat" description="TPR" evidence="4">
    <location>
        <begin position="117"/>
        <end position="150"/>
    </location>
</feature>
<evidence type="ECO:0000259" key="6">
    <source>
        <dbReference type="PROSITE" id="PS01124"/>
    </source>
</evidence>
<keyword evidence="8" id="KW-1185">Reference proteome</keyword>
<keyword evidence="5" id="KW-0472">Membrane</keyword>
<dbReference type="SMART" id="SM00028">
    <property type="entry name" value="TPR"/>
    <property type="match status" value="5"/>
</dbReference>
<dbReference type="PROSITE" id="PS01124">
    <property type="entry name" value="HTH_ARAC_FAMILY_2"/>
    <property type="match status" value="1"/>
</dbReference>
<dbReference type="Gene3D" id="1.25.40.10">
    <property type="entry name" value="Tetratricopeptide repeat domain"/>
    <property type="match status" value="2"/>
</dbReference>
<keyword evidence="3" id="KW-0804">Transcription</keyword>
<keyword evidence="5" id="KW-1133">Transmembrane helix</keyword>
<comment type="caution">
    <text evidence="7">The sequence shown here is derived from an EMBL/GenBank/DDBJ whole genome shotgun (WGS) entry which is preliminary data.</text>
</comment>
<dbReference type="Gene3D" id="1.10.10.60">
    <property type="entry name" value="Homeodomain-like"/>
    <property type="match status" value="2"/>
</dbReference>
<keyword evidence="4" id="KW-0802">TPR repeat</keyword>
<dbReference type="GO" id="GO:0003700">
    <property type="term" value="F:DNA-binding transcription factor activity"/>
    <property type="evidence" value="ECO:0007669"/>
    <property type="project" value="InterPro"/>
</dbReference>
<dbReference type="eggNOG" id="COG2207">
    <property type="taxonomic scope" value="Bacteria"/>
</dbReference>
<dbReference type="InterPro" id="IPR018060">
    <property type="entry name" value="HTH_AraC"/>
</dbReference>
<dbReference type="Pfam" id="PF12833">
    <property type="entry name" value="HTH_18"/>
    <property type="match status" value="1"/>
</dbReference>
<evidence type="ECO:0000256" key="2">
    <source>
        <dbReference type="ARBA" id="ARBA00023125"/>
    </source>
</evidence>